<feature type="transmembrane region" description="Helical" evidence="4">
    <location>
        <begin position="180"/>
        <end position="201"/>
    </location>
</feature>
<dbReference type="PANTHER" id="PTHR12483:SF127">
    <property type="entry name" value="COPPER TRANSPORT PROTEIN"/>
    <property type="match status" value="1"/>
</dbReference>
<dbReference type="Pfam" id="PF04145">
    <property type="entry name" value="Ctr"/>
    <property type="match status" value="1"/>
</dbReference>
<dbReference type="GO" id="GO:0005375">
    <property type="term" value="F:copper ion transmembrane transporter activity"/>
    <property type="evidence" value="ECO:0007669"/>
    <property type="project" value="UniProtKB-UniRule"/>
</dbReference>
<feature type="region of interest" description="Disordered" evidence="5">
    <location>
        <begin position="1"/>
        <end position="35"/>
    </location>
</feature>
<dbReference type="EMBL" id="JAUCMV010000004">
    <property type="protein sequence ID" value="KAK0403826.1"/>
    <property type="molecule type" value="Genomic_DNA"/>
</dbReference>
<dbReference type="AlphaFoldDB" id="A0AA39HEN2"/>
<keyword evidence="4" id="KW-0813">Transport</keyword>
<dbReference type="PANTHER" id="PTHR12483">
    <property type="entry name" value="SOLUTE CARRIER FAMILY 31 COPPER TRANSPORTERS"/>
    <property type="match status" value="1"/>
</dbReference>
<name>A0AA39HEN2_9BILA</name>
<keyword evidence="3 4" id="KW-0472">Membrane</keyword>
<evidence type="ECO:0000256" key="1">
    <source>
        <dbReference type="ARBA" id="ARBA00022692"/>
    </source>
</evidence>
<dbReference type="InterPro" id="IPR007274">
    <property type="entry name" value="Cop_transporter"/>
</dbReference>
<comment type="similarity">
    <text evidence="4">Belongs to the copper transporter (Ctr) (TC 1.A.56) family. SLC31A subfamily.</text>
</comment>
<gene>
    <name evidence="6" type="ORF">QR680_017142</name>
</gene>
<evidence type="ECO:0000256" key="2">
    <source>
        <dbReference type="ARBA" id="ARBA00022989"/>
    </source>
</evidence>
<organism evidence="6 7">
    <name type="scientific">Steinernema hermaphroditum</name>
    <dbReference type="NCBI Taxonomy" id="289476"/>
    <lineage>
        <taxon>Eukaryota</taxon>
        <taxon>Metazoa</taxon>
        <taxon>Ecdysozoa</taxon>
        <taxon>Nematoda</taxon>
        <taxon>Chromadorea</taxon>
        <taxon>Rhabditida</taxon>
        <taxon>Tylenchina</taxon>
        <taxon>Panagrolaimomorpha</taxon>
        <taxon>Strongyloidoidea</taxon>
        <taxon>Steinernematidae</taxon>
        <taxon>Steinernema</taxon>
    </lineage>
</organism>
<feature type="transmembrane region" description="Helical" evidence="4">
    <location>
        <begin position="207"/>
        <end position="226"/>
    </location>
</feature>
<evidence type="ECO:0000256" key="3">
    <source>
        <dbReference type="ARBA" id="ARBA00023136"/>
    </source>
</evidence>
<keyword evidence="1 4" id="KW-0812">Transmembrane</keyword>
<keyword evidence="4" id="KW-0186">Copper</keyword>
<keyword evidence="4" id="KW-0406">Ion transport</keyword>
<dbReference type="GO" id="GO:0016020">
    <property type="term" value="C:membrane"/>
    <property type="evidence" value="ECO:0007669"/>
    <property type="project" value="UniProtKB-SubCell"/>
</dbReference>
<keyword evidence="7" id="KW-1185">Reference proteome</keyword>
<accession>A0AA39HEN2</accession>
<comment type="caution">
    <text evidence="6">The sequence shown here is derived from an EMBL/GenBank/DDBJ whole genome shotgun (WGS) entry which is preliminary data.</text>
</comment>
<evidence type="ECO:0000313" key="6">
    <source>
        <dbReference type="EMBL" id="KAK0403826.1"/>
    </source>
</evidence>
<comment type="subcellular location">
    <subcellularLocation>
        <location evidence="4">Membrane</location>
        <topology evidence="4">Multi-pass membrane protein</topology>
    </subcellularLocation>
</comment>
<protein>
    <recommendedName>
        <fullName evidence="4">Copper transport protein</fullName>
    </recommendedName>
</protein>
<reference evidence="6" key="1">
    <citation type="submission" date="2023-06" db="EMBL/GenBank/DDBJ databases">
        <title>Genomic analysis of the entomopathogenic nematode Steinernema hermaphroditum.</title>
        <authorList>
            <person name="Schwarz E.M."/>
            <person name="Heppert J.K."/>
            <person name="Baniya A."/>
            <person name="Schwartz H.T."/>
            <person name="Tan C.-H."/>
            <person name="Antoshechkin I."/>
            <person name="Sternberg P.W."/>
            <person name="Goodrich-Blair H."/>
            <person name="Dillman A.R."/>
        </authorList>
    </citation>
    <scope>NUCLEOTIDE SEQUENCE</scope>
    <source>
        <strain evidence="6">PS9179</strain>
        <tissue evidence="6">Whole animal</tissue>
    </source>
</reference>
<feature type="transmembrane region" description="Helical" evidence="4">
    <location>
        <begin position="104"/>
        <end position="124"/>
    </location>
</feature>
<evidence type="ECO:0000313" key="7">
    <source>
        <dbReference type="Proteomes" id="UP001175271"/>
    </source>
</evidence>
<keyword evidence="4" id="KW-0187">Copper transport</keyword>
<proteinExistence type="inferred from homology"/>
<dbReference type="Proteomes" id="UP001175271">
    <property type="component" value="Unassembled WGS sequence"/>
</dbReference>
<keyword evidence="2 4" id="KW-1133">Transmembrane helix</keyword>
<sequence>MSLAVQSRLNGKGSFKKTQKDNRMPATTTGASENDFDLFFPPSDPKVFEAVVAKATDHTGHHDHGAGSHGAGGHGHHEMKMWFHGGYSEVILFDFWKIDSLRGLLLSCAIIFVMAAGYEALKWFRMHLQVSGKRQERSYPLLKANGGSDVYCPTTTPPVVAVRGRRSSLMSSSKKISPSAGFRIVDASLYVIQLTMAYWLMLIAMTYNTYLTAAVVLGAGFGHWLFAAMESVNADDDHAEAFTSDACH</sequence>
<evidence type="ECO:0000256" key="5">
    <source>
        <dbReference type="SAM" id="MobiDB-lite"/>
    </source>
</evidence>
<evidence type="ECO:0000256" key="4">
    <source>
        <dbReference type="RuleBase" id="RU367022"/>
    </source>
</evidence>